<name>A0AAD7XZG9_9FUNG</name>
<reference evidence="2 3" key="1">
    <citation type="submission" date="2023-03" db="EMBL/GenBank/DDBJ databases">
        <title>Genome sequence of Lichtheimia ornata CBS 291.66.</title>
        <authorList>
            <person name="Mohabir J.T."/>
            <person name="Shea T.P."/>
            <person name="Kurbessoian T."/>
            <person name="Berby B."/>
            <person name="Fontaine J."/>
            <person name="Livny J."/>
            <person name="Gnirke A."/>
            <person name="Stajich J.E."/>
            <person name="Cuomo C.A."/>
        </authorList>
    </citation>
    <scope>NUCLEOTIDE SEQUENCE [LARGE SCALE GENOMIC DNA]</scope>
    <source>
        <strain evidence="2">CBS 291.66</strain>
    </source>
</reference>
<feature type="region of interest" description="Disordered" evidence="1">
    <location>
        <begin position="344"/>
        <end position="368"/>
    </location>
</feature>
<protein>
    <submittedName>
        <fullName evidence="2">Uncharacterized protein</fullName>
    </submittedName>
</protein>
<feature type="region of interest" description="Disordered" evidence="1">
    <location>
        <begin position="20"/>
        <end position="62"/>
    </location>
</feature>
<comment type="caution">
    <text evidence="2">The sequence shown here is derived from an EMBL/GenBank/DDBJ whole genome shotgun (WGS) entry which is preliminary data.</text>
</comment>
<gene>
    <name evidence="2" type="ORF">O0I10_005681</name>
</gene>
<sequence>MNDDDGPSLTMHLDHVATAVAPHQHHHATTTTDEGPSFHGRFQETYTRHSYRTDDTTTAGPYTRAARYQDVATSPPFMLPEASALLPTHHEEEEEEEQEEEEEDEDEEEELDDDEEVDDIMDEDEEEEDDDLVDLANRAFIATCQKFARQNYPEFRRRAPYSFLESWHLHSMYSKSQQILLGIPHAQPVVLLSGDDFMFTPQLVQQQHFDRMEQQMQFDWNDDDYDTNPPMDDDDDVLLVTARSPLPDEFMDENTWMSSRHSHHLQQSLVEDQLQDLSVQPLLGNGYHVTNPDIVDDDDDDDDEDGEENEEERHENEQQEGGGGERFTMSPEIVHWYRSAQYHRPPSTIFTPDSDNEEQHDEEEQVDSYQSLADMMPAPSAPPAEEVVIPIPPAAAAMVTHDDGYGSVRQQVRSIDTKDDHTNTTNTNNDYRIFYYFDLYHVSTRLSEAMDMAMDRIETDNGKQGVGQFFLLLTSVWRILFVCVEMILADILLGSSHSNNTSLPQHRQQQQQQDNHQQPPLQHELTLQQKASASH</sequence>
<proteinExistence type="predicted"/>
<feature type="compositionally biased region" description="Acidic residues" evidence="1">
    <location>
        <begin position="92"/>
        <end position="118"/>
    </location>
</feature>
<feature type="region of interest" description="Disordered" evidence="1">
    <location>
        <begin position="283"/>
        <end position="327"/>
    </location>
</feature>
<feature type="compositionally biased region" description="Acidic residues" evidence="1">
    <location>
        <begin position="354"/>
        <end position="366"/>
    </location>
</feature>
<dbReference type="RefSeq" id="XP_058343554.1">
    <property type="nucleotide sequence ID" value="XM_058485719.1"/>
</dbReference>
<feature type="region of interest" description="Disordered" evidence="1">
    <location>
        <begin position="83"/>
        <end position="118"/>
    </location>
</feature>
<feature type="region of interest" description="Disordered" evidence="1">
    <location>
        <begin position="500"/>
        <end position="520"/>
    </location>
</feature>
<accession>A0AAD7XZG9</accession>
<dbReference type="GeneID" id="83213093"/>
<evidence type="ECO:0000313" key="2">
    <source>
        <dbReference type="EMBL" id="KAJ8658641.1"/>
    </source>
</evidence>
<evidence type="ECO:0000313" key="3">
    <source>
        <dbReference type="Proteomes" id="UP001234581"/>
    </source>
</evidence>
<dbReference type="AlphaFoldDB" id="A0AAD7XZG9"/>
<dbReference type="EMBL" id="JARTCD010000023">
    <property type="protein sequence ID" value="KAJ8658641.1"/>
    <property type="molecule type" value="Genomic_DNA"/>
</dbReference>
<keyword evidence="3" id="KW-1185">Reference proteome</keyword>
<dbReference type="Proteomes" id="UP001234581">
    <property type="component" value="Unassembled WGS sequence"/>
</dbReference>
<feature type="compositionally biased region" description="Low complexity" evidence="1">
    <location>
        <begin position="504"/>
        <end position="520"/>
    </location>
</feature>
<evidence type="ECO:0000256" key="1">
    <source>
        <dbReference type="SAM" id="MobiDB-lite"/>
    </source>
</evidence>
<organism evidence="2 3">
    <name type="scientific">Lichtheimia ornata</name>
    <dbReference type="NCBI Taxonomy" id="688661"/>
    <lineage>
        <taxon>Eukaryota</taxon>
        <taxon>Fungi</taxon>
        <taxon>Fungi incertae sedis</taxon>
        <taxon>Mucoromycota</taxon>
        <taxon>Mucoromycotina</taxon>
        <taxon>Mucoromycetes</taxon>
        <taxon>Mucorales</taxon>
        <taxon>Lichtheimiaceae</taxon>
        <taxon>Lichtheimia</taxon>
    </lineage>
</organism>
<feature type="compositionally biased region" description="Acidic residues" evidence="1">
    <location>
        <begin position="294"/>
        <end position="310"/>
    </location>
</feature>